<dbReference type="OrthoDB" id="5852827at2759"/>
<evidence type="ECO:0000256" key="1">
    <source>
        <dbReference type="SAM" id="MobiDB-lite"/>
    </source>
</evidence>
<evidence type="ECO:0000259" key="2">
    <source>
        <dbReference type="Pfam" id="PF00188"/>
    </source>
</evidence>
<evidence type="ECO:0000313" key="3">
    <source>
        <dbReference type="EMBL" id="KIH44427.1"/>
    </source>
</evidence>
<feature type="domain" description="SCP" evidence="2">
    <location>
        <begin position="25"/>
        <end position="86"/>
    </location>
</feature>
<feature type="region of interest" description="Disordered" evidence="1">
    <location>
        <begin position="1"/>
        <end position="21"/>
    </location>
</feature>
<accession>A0A0C2C448</accession>
<sequence>MQITGCPDFNNAPTFTEQERGDIIDKHNDLRKTIAQGTHPNYAGTLPSAKNMYQLNYNCKMEEKLMVELDKCAGRATLSEQYGQNFLVLY</sequence>
<protein>
    <recommendedName>
        <fullName evidence="2">SCP domain-containing protein</fullName>
    </recommendedName>
</protein>
<dbReference type="Proteomes" id="UP000054047">
    <property type="component" value="Unassembled WGS sequence"/>
</dbReference>
<organism evidence="3 4">
    <name type="scientific">Ancylostoma duodenale</name>
    <dbReference type="NCBI Taxonomy" id="51022"/>
    <lineage>
        <taxon>Eukaryota</taxon>
        <taxon>Metazoa</taxon>
        <taxon>Ecdysozoa</taxon>
        <taxon>Nematoda</taxon>
        <taxon>Chromadorea</taxon>
        <taxon>Rhabditida</taxon>
        <taxon>Rhabditina</taxon>
        <taxon>Rhabditomorpha</taxon>
        <taxon>Strongyloidea</taxon>
        <taxon>Ancylostomatidae</taxon>
        <taxon>Ancylostomatinae</taxon>
        <taxon>Ancylostoma</taxon>
    </lineage>
</organism>
<dbReference type="Pfam" id="PF00188">
    <property type="entry name" value="CAP"/>
    <property type="match status" value="1"/>
</dbReference>
<dbReference type="SUPFAM" id="SSF55797">
    <property type="entry name" value="PR-1-like"/>
    <property type="match status" value="1"/>
</dbReference>
<gene>
    <name evidence="3" type="ORF">ANCDUO_25547</name>
</gene>
<dbReference type="Gene3D" id="3.40.33.10">
    <property type="entry name" value="CAP"/>
    <property type="match status" value="1"/>
</dbReference>
<evidence type="ECO:0000313" key="4">
    <source>
        <dbReference type="Proteomes" id="UP000054047"/>
    </source>
</evidence>
<reference evidence="3 4" key="1">
    <citation type="submission" date="2013-12" db="EMBL/GenBank/DDBJ databases">
        <title>Draft genome of the parsitic nematode Ancylostoma duodenale.</title>
        <authorList>
            <person name="Mitreva M."/>
        </authorList>
    </citation>
    <scope>NUCLEOTIDE SEQUENCE [LARGE SCALE GENOMIC DNA]</scope>
    <source>
        <strain evidence="3 4">Zhejiang</strain>
    </source>
</reference>
<dbReference type="InterPro" id="IPR035940">
    <property type="entry name" value="CAP_sf"/>
</dbReference>
<dbReference type="AlphaFoldDB" id="A0A0C2C448"/>
<dbReference type="EMBL" id="KN777863">
    <property type="protein sequence ID" value="KIH44427.1"/>
    <property type="molecule type" value="Genomic_DNA"/>
</dbReference>
<keyword evidence="4" id="KW-1185">Reference proteome</keyword>
<dbReference type="InterPro" id="IPR014044">
    <property type="entry name" value="CAP_dom"/>
</dbReference>
<name>A0A0C2C448_9BILA</name>
<proteinExistence type="predicted"/>